<evidence type="ECO:0000259" key="7">
    <source>
        <dbReference type="Pfam" id="PF04542"/>
    </source>
</evidence>
<evidence type="ECO:0000259" key="8">
    <source>
        <dbReference type="Pfam" id="PF08281"/>
    </source>
</evidence>
<dbReference type="InterPro" id="IPR014284">
    <property type="entry name" value="RNA_pol_sigma-70_dom"/>
</dbReference>
<dbReference type="InterPro" id="IPR013325">
    <property type="entry name" value="RNA_pol_sigma_r2"/>
</dbReference>
<dbReference type="SUPFAM" id="SSF88946">
    <property type="entry name" value="Sigma2 domain of RNA polymerase sigma factors"/>
    <property type="match status" value="1"/>
</dbReference>
<evidence type="ECO:0000256" key="1">
    <source>
        <dbReference type="ARBA" id="ARBA00010641"/>
    </source>
</evidence>
<keyword evidence="3" id="KW-0731">Sigma factor</keyword>
<dbReference type="Pfam" id="PF04542">
    <property type="entry name" value="Sigma70_r2"/>
    <property type="match status" value="1"/>
</dbReference>
<evidence type="ECO:0000313" key="9">
    <source>
        <dbReference type="EMBL" id="GAA4418469.1"/>
    </source>
</evidence>
<dbReference type="PANTHER" id="PTHR43133">
    <property type="entry name" value="RNA POLYMERASE ECF-TYPE SIGMA FACTO"/>
    <property type="match status" value="1"/>
</dbReference>
<feature type="region of interest" description="Disordered" evidence="6">
    <location>
        <begin position="171"/>
        <end position="198"/>
    </location>
</feature>
<name>A0ABP8KXT3_9MICO</name>
<keyword evidence="2" id="KW-0805">Transcription regulation</keyword>
<feature type="compositionally biased region" description="Basic and acidic residues" evidence="6">
    <location>
        <begin position="171"/>
        <end position="180"/>
    </location>
</feature>
<evidence type="ECO:0000256" key="5">
    <source>
        <dbReference type="ARBA" id="ARBA00023163"/>
    </source>
</evidence>
<evidence type="ECO:0000313" key="10">
    <source>
        <dbReference type="Proteomes" id="UP001500622"/>
    </source>
</evidence>
<proteinExistence type="inferred from homology"/>
<dbReference type="EMBL" id="BAABGN010000002">
    <property type="protein sequence ID" value="GAA4418469.1"/>
    <property type="molecule type" value="Genomic_DNA"/>
</dbReference>
<dbReference type="NCBIfam" id="TIGR02937">
    <property type="entry name" value="sigma70-ECF"/>
    <property type="match status" value="1"/>
</dbReference>
<dbReference type="PANTHER" id="PTHR43133:SF8">
    <property type="entry name" value="RNA POLYMERASE SIGMA FACTOR HI_1459-RELATED"/>
    <property type="match status" value="1"/>
</dbReference>
<accession>A0ABP8KXT3</accession>
<dbReference type="Proteomes" id="UP001500622">
    <property type="component" value="Unassembled WGS sequence"/>
</dbReference>
<comment type="similarity">
    <text evidence="1">Belongs to the sigma-70 factor family. ECF subfamily.</text>
</comment>
<gene>
    <name evidence="9" type="ORF">GCM10023169_08080</name>
</gene>
<dbReference type="InterPro" id="IPR013324">
    <property type="entry name" value="RNA_pol_sigma_r3/r4-like"/>
</dbReference>
<reference evidence="10" key="1">
    <citation type="journal article" date="2019" name="Int. J. Syst. Evol. Microbiol.">
        <title>The Global Catalogue of Microorganisms (GCM) 10K type strain sequencing project: providing services to taxonomists for standard genome sequencing and annotation.</title>
        <authorList>
            <consortium name="The Broad Institute Genomics Platform"/>
            <consortium name="The Broad Institute Genome Sequencing Center for Infectious Disease"/>
            <person name="Wu L."/>
            <person name="Ma J."/>
        </authorList>
    </citation>
    <scope>NUCLEOTIDE SEQUENCE [LARGE SCALE GENOMIC DNA]</scope>
    <source>
        <strain evidence="10">JCM 17810</strain>
    </source>
</reference>
<organism evidence="9 10">
    <name type="scientific">Georgenia halophila</name>
    <dbReference type="NCBI Taxonomy" id="620889"/>
    <lineage>
        <taxon>Bacteria</taxon>
        <taxon>Bacillati</taxon>
        <taxon>Actinomycetota</taxon>
        <taxon>Actinomycetes</taxon>
        <taxon>Micrococcales</taxon>
        <taxon>Bogoriellaceae</taxon>
        <taxon>Georgenia</taxon>
    </lineage>
</organism>
<dbReference type="InterPro" id="IPR036388">
    <property type="entry name" value="WH-like_DNA-bd_sf"/>
</dbReference>
<evidence type="ECO:0000256" key="4">
    <source>
        <dbReference type="ARBA" id="ARBA00023125"/>
    </source>
</evidence>
<sequence>MGALLGMSDPEDDLGAGQRLTALWDLYAPRVHAYAVRHVGADQAQEVVAETFLVAWRRLADIPGEGLPWLLVVARNTILADHRSRYRQRAVESELARLASLTDDRAGVDVLVTERDALLRALGSLPRRQREALLLVAWDGLSMIQAAAVAGCTVGTFKVRLHRARQRLRRAADPGADLHDPTASVTDLFPATSLKEPS</sequence>
<feature type="domain" description="RNA polymerase sigma factor 70 region 4 type 2" evidence="8">
    <location>
        <begin position="116"/>
        <end position="168"/>
    </location>
</feature>
<dbReference type="InterPro" id="IPR013249">
    <property type="entry name" value="RNA_pol_sigma70_r4_t2"/>
</dbReference>
<evidence type="ECO:0000256" key="3">
    <source>
        <dbReference type="ARBA" id="ARBA00023082"/>
    </source>
</evidence>
<keyword evidence="10" id="KW-1185">Reference proteome</keyword>
<keyword evidence="5" id="KW-0804">Transcription</keyword>
<dbReference type="InterPro" id="IPR007627">
    <property type="entry name" value="RNA_pol_sigma70_r2"/>
</dbReference>
<protein>
    <recommendedName>
        <fullName evidence="11">RNA polymerase sigma-70 factor (ECF subfamily)</fullName>
    </recommendedName>
</protein>
<evidence type="ECO:0000256" key="2">
    <source>
        <dbReference type="ARBA" id="ARBA00023015"/>
    </source>
</evidence>
<feature type="domain" description="RNA polymerase sigma-70 region 2" evidence="7">
    <location>
        <begin position="24"/>
        <end position="87"/>
    </location>
</feature>
<dbReference type="Gene3D" id="1.10.10.10">
    <property type="entry name" value="Winged helix-like DNA-binding domain superfamily/Winged helix DNA-binding domain"/>
    <property type="match status" value="1"/>
</dbReference>
<dbReference type="Gene3D" id="1.10.1740.10">
    <property type="match status" value="1"/>
</dbReference>
<comment type="caution">
    <text evidence="9">The sequence shown here is derived from an EMBL/GenBank/DDBJ whole genome shotgun (WGS) entry which is preliminary data.</text>
</comment>
<dbReference type="SUPFAM" id="SSF88659">
    <property type="entry name" value="Sigma3 and sigma4 domains of RNA polymerase sigma factors"/>
    <property type="match status" value="1"/>
</dbReference>
<evidence type="ECO:0008006" key="11">
    <source>
        <dbReference type="Google" id="ProtNLM"/>
    </source>
</evidence>
<dbReference type="InterPro" id="IPR039425">
    <property type="entry name" value="RNA_pol_sigma-70-like"/>
</dbReference>
<evidence type="ECO:0000256" key="6">
    <source>
        <dbReference type="SAM" id="MobiDB-lite"/>
    </source>
</evidence>
<dbReference type="Pfam" id="PF08281">
    <property type="entry name" value="Sigma70_r4_2"/>
    <property type="match status" value="1"/>
</dbReference>
<keyword evidence="4" id="KW-0238">DNA-binding</keyword>